<name>A0A0R2FBW8_9LACO</name>
<dbReference type="Pfam" id="PF00106">
    <property type="entry name" value="adh_short"/>
    <property type="match status" value="1"/>
</dbReference>
<evidence type="ECO:0000256" key="3">
    <source>
        <dbReference type="ARBA" id="ARBA00023002"/>
    </source>
</evidence>
<reference evidence="5 6" key="1">
    <citation type="journal article" date="2015" name="Genome Announc.">
        <title>Expanding the biotechnology potential of lactobacilli through comparative genomics of 213 strains and associated genera.</title>
        <authorList>
            <person name="Sun Z."/>
            <person name="Harris H.M."/>
            <person name="McCann A."/>
            <person name="Guo C."/>
            <person name="Argimon S."/>
            <person name="Zhang W."/>
            <person name="Yang X."/>
            <person name="Jeffery I.B."/>
            <person name="Cooney J.C."/>
            <person name="Kagawa T.F."/>
            <person name="Liu W."/>
            <person name="Song Y."/>
            <person name="Salvetti E."/>
            <person name="Wrobel A."/>
            <person name="Rasinkangas P."/>
            <person name="Parkhill J."/>
            <person name="Rea M.C."/>
            <person name="O'Sullivan O."/>
            <person name="Ritari J."/>
            <person name="Douillard F.P."/>
            <person name="Paul Ross R."/>
            <person name="Yang R."/>
            <person name="Briner A.E."/>
            <person name="Felis G.E."/>
            <person name="de Vos W.M."/>
            <person name="Barrangou R."/>
            <person name="Klaenhammer T.R."/>
            <person name="Caufield P.W."/>
            <person name="Cui Y."/>
            <person name="Zhang H."/>
            <person name="O'Toole P.W."/>
        </authorList>
    </citation>
    <scope>NUCLEOTIDE SEQUENCE [LARGE SCALE GENOMIC DNA]</scope>
    <source>
        <strain evidence="5 6">DSM 22697</strain>
    </source>
</reference>
<comment type="similarity">
    <text evidence="1 4">Belongs to the short-chain dehydrogenases/reductases (SDR) family.</text>
</comment>
<dbReference type="GO" id="GO:0016491">
    <property type="term" value="F:oxidoreductase activity"/>
    <property type="evidence" value="ECO:0007669"/>
    <property type="project" value="UniProtKB-KW"/>
</dbReference>
<dbReference type="PATRIC" id="fig|1423730.4.peg.178"/>
<proteinExistence type="inferred from homology"/>
<dbReference type="SUPFAM" id="SSF51735">
    <property type="entry name" value="NAD(P)-binding Rossmann-fold domains"/>
    <property type="match status" value="1"/>
</dbReference>
<dbReference type="PRINTS" id="PR00080">
    <property type="entry name" value="SDRFAMILY"/>
</dbReference>
<keyword evidence="3" id="KW-0560">Oxidoreductase</keyword>
<accession>A0A0R2FBW8</accession>
<protein>
    <submittedName>
        <fullName evidence="5">Dehydrogenase</fullName>
    </submittedName>
</protein>
<organism evidence="5 6">
    <name type="scientific">Lacticaseibacillus camelliae DSM 22697 = JCM 13995</name>
    <dbReference type="NCBI Taxonomy" id="1423730"/>
    <lineage>
        <taxon>Bacteria</taxon>
        <taxon>Bacillati</taxon>
        <taxon>Bacillota</taxon>
        <taxon>Bacilli</taxon>
        <taxon>Lactobacillales</taxon>
        <taxon>Lactobacillaceae</taxon>
        <taxon>Lacticaseibacillus</taxon>
    </lineage>
</organism>
<dbReference type="InterPro" id="IPR002347">
    <property type="entry name" value="SDR_fam"/>
</dbReference>
<gene>
    <name evidence="5" type="ORF">FC75_GL000167</name>
</gene>
<sequence length="251" mass="26901">MFFLADKQIITLITGAERGLGLQYAKNLGKAGHVIIIGAYDMTAGQAALKELQDDGITVLLSHCDITDQATVDETMATIKAKYGYLNILLNNAGISSPAFEKPSETSDEHIEKCFATNFYGTNRVIRAAVPLLKAADWAKVINMTSDLSSLTRAMDPKYGYSKINDLPYQASKTAVNALTMGYAKEFAGTNITFNSVNPGMTATDLVNKKQFEANGAQSVEAGAKAATELALAKNNDVNGQFLEAAGKIAW</sequence>
<evidence type="ECO:0000313" key="6">
    <source>
        <dbReference type="Proteomes" id="UP000050865"/>
    </source>
</evidence>
<dbReference type="PRINTS" id="PR00081">
    <property type="entry name" value="GDHRDH"/>
</dbReference>
<evidence type="ECO:0000256" key="2">
    <source>
        <dbReference type="ARBA" id="ARBA00022857"/>
    </source>
</evidence>
<dbReference type="Gene3D" id="3.40.50.720">
    <property type="entry name" value="NAD(P)-binding Rossmann-like Domain"/>
    <property type="match status" value="1"/>
</dbReference>
<dbReference type="AlphaFoldDB" id="A0A0R2FBW8"/>
<comment type="caution">
    <text evidence="5">The sequence shown here is derived from an EMBL/GenBank/DDBJ whole genome shotgun (WGS) entry which is preliminary data.</text>
</comment>
<dbReference type="STRING" id="1423730.FC75_GL000167"/>
<evidence type="ECO:0000313" key="5">
    <source>
        <dbReference type="EMBL" id="KRN25630.1"/>
    </source>
</evidence>
<dbReference type="PANTHER" id="PTHR43490">
    <property type="entry name" value="(+)-NEOMENTHOL DEHYDROGENASE"/>
    <property type="match status" value="1"/>
</dbReference>
<dbReference type="EMBL" id="AYZJ01000008">
    <property type="protein sequence ID" value="KRN25630.1"/>
    <property type="molecule type" value="Genomic_DNA"/>
</dbReference>
<keyword evidence="6" id="KW-1185">Reference proteome</keyword>
<dbReference type="Proteomes" id="UP000050865">
    <property type="component" value="Unassembled WGS sequence"/>
</dbReference>
<dbReference type="PANTHER" id="PTHR43490:SF99">
    <property type="entry name" value="SHORT-CHAIN DEHYDROGENASE_REDUCTASE"/>
    <property type="match status" value="1"/>
</dbReference>
<evidence type="ECO:0000256" key="1">
    <source>
        <dbReference type="ARBA" id="ARBA00006484"/>
    </source>
</evidence>
<dbReference type="InterPro" id="IPR036291">
    <property type="entry name" value="NAD(P)-bd_dom_sf"/>
</dbReference>
<evidence type="ECO:0000256" key="4">
    <source>
        <dbReference type="RuleBase" id="RU000363"/>
    </source>
</evidence>
<keyword evidence="2" id="KW-0521">NADP</keyword>